<evidence type="ECO:0000256" key="2">
    <source>
        <dbReference type="ARBA" id="ARBA00023125"/>
    </source>
</evidence>
<feature type="modified residue" description="4-aspartylphosphate" evidence="3">
    <location>
        <position position="55"/>
    </location>
</feature>
<dbReference type="PANTHER" id="PTHR43214:SF17">
    <property type="entry name" value="TRANSCRIPTIONAL REGULATORY PROTEIN RCSB"/>
    <property type="match status" value="1"/>
</dbReference>
<dbReference type="Pfam" id="PF00072">
    <property type="entry name" value="Response_reg"/>
    <property type="match status" value="1"/>
</dbReference>
<dbReference type="Proteomes" id="UP000255334">
    <property type="component" value="Unassembled WGS sequence"/>
</dbReference>
<evidence type="ECO:0000259" key="5">
    <source>
        <dbReference type="PROSITE" id="PS50110"/>
    </source>
</evidence>
<dbReference type="RefSeq" id="WP_115476274.1">
    <property type="nucleotide sequence ID" value="NZ_QRBF01000001.1"/>
</dbReference>
<dbReference type="InterPro" id="IPR001789">
    <property type="entry name" value="Sig_transdc_resp-reg_receiver"/>
</dbReference>
<keyword evidence="7" id="KW-1185">Reference proteome</keyword>
<dbReference type="GO" id="GO:0006355">
    <property type="term" value="P:regulation of DNA-templated transcription"/>
    <property type="evidence" value="ECO:0007669"/>
    <property type="project" value="InterPro"/>
</dbReference>
<evidence type="ECO:0000313" key="6">
    <source>
        <dbReference type="EMBL" id="RDS86023.1"/>
    </source>
</evidence>
<gene>
    <name evidence="6" type="ORF">DWU99_01750</name>
</gene>
<sequence>MTIRVAVADDHPTLLAGMEHLLSGISGVSLIGTVTSSTELVELLSKTACDVVVTDFSMPHGRYGDGLSLLRFLKRRFPATRLVVLTGIENNAVMHSIFDVGAIGIVSKSDDLQHLESAIGMAYAGDRYLSPRVEQILDQSEAQASTSPPLPQLSKRETEVLRLYAEGLSVSEIGVRAGRSSKTISAQKVAAMKKLGLQGDADIFKYALAHGLVSASETSRQKARQTHDDVGND</sequence>
<dbReference type="GO" id="GO:0000160">
    <property type="term" value="P:phosphorelay signal transduction system"/>
    <property type="evidence" value="ECO:0007669"/>
    <property type="project" value="InterPro"/>
</dbReference>
<organism evidence="6 7">
    <name type="scientific">Dyella psychrodurans</name>
    <dbReference type="NCBI Taxonomy" id="1927960"/>
    <lineage>
        <taxon>Bacteria</taxon>
        <taxon>Pseudomonadati</taxon>
        <taxon>Pseudomonadota</taxon>
        <taxon>Gammaproteobacteria</taxon>
        <taxon>Lysobacterales</taxon>
        <taxon>Rhodanobacteraceae</taxon>
        <taxon>Dyella</taxon>
    </lineage>
</organism>
<dbReference type="InterPro" id="IPR036388">
    <property type="entry name" value="WH-like_DNA-bd_sf"/>
</dbReference>
<dbReference type="CDD" id="cd17535">
    <property type="entry name" value="REC_NarL-like"/>
    <property type="match status" value="1"/>
</dbReference>
<dbReference type="PANTHER" id="PTHR43214">
    <property type="entry name" value="TWO-COMPONENT RESPONSE REGULATOR"/>
    <property type="match status" value="1"/>
</dbReference>
<dbReference type="Gene3D" id="1.10.10.10">
    <property type="entry name" value="Winged helix-like DNA-binding domain superfamily/Winged helix DNA-binding domain"/>
    <property type="match status" value="1"/>
</dbReference>
<dbReference type="Gene3D" id="3.40.50.2300">
    <property type="match status" value="1"/>
</dbReference>
<feature type="domain" description="HTH luxR-type" evidence="4">
    <location>
        <begin position="146"/>
        <end position="211"/>
    </location>
</feature>
<evidence type="ECO:0000256" key="3">
    <source>
        <dbReference type="PROSITE-ProRule" id="PRU00169"/>
    </source>
</evidence>
<dbReference type="InterPro" id="IPR039420">
    <property type="entry name" value="WalR-like"/>
</dbReference>
<dbReference type="InterPro" id="IPR000792">
    <property type="entry name" value="Tscrpt_reg_LuxR_C"/>
</dbReference>
<dbReference type="SUPFAM" id="SSF46894">
    <property type="entry name" value="C-terminal effector domain of the bipartite response regulators"/>
    <property type="match status" value="1"/>
</dbReference>
<name>A0A370XC72_9GAMM</name>
<dbReference type="InterPro" id="IPR011006">
    <property type="entry name" value="CheY-like_superfamily"/>
</dbReference>
<dbReference type="OrthoDB" id="5945638at2"/>
<dbReference type="GO" id="GO:0003677">
    <property type="term" value="F:DNA binding"/>
    <property type="evidence" value="ECO:0007669"/>
    <property type="project" value="UniProtKB-KW"/>
</dbReference>
<comment type="caution">
    <text evidence="6">The sequence shown here is derived from an EMBL/GenBank/DDBJ whole genome shotgun (WGS) entry which is preliminary data.</text>
</comment>
<dbReference type="SMART" id="SM00421">
    <property type="entry name" value="HTH_LUXR"/>
    <property type="match status" value="1"/>
</dbReference>
<evidence type="ECO:0000313" key="7">
    <source>
        <dbReference type="Proteomes" id="UP000255334"/>
    </source>
</evidence>
<accession>A0A370XC72</accession>
<keyword evidence="2 6" id="KW-0238">DNA-binding</keyword>
<evidence type="ECO:0000259" key="4">
    <source>
        <dbReference type="PROSITE" id="PS50043"/>
    </source>
</evidence>
<dbReference type="InterPro" id="IPR058245">
    <property type="entry name" value="NreC/VraR/RcsB-like_REC"/>
</dbReference>
<proteinExistence type="predicted"/>
<dbReference type="EMBL" id="QRBF01000001">
    <property type="protein sequence ID" value="RDS86023.1"/>
    <property type="molecule type" value="Genomic_DNA"/>
</dbReference>
<dbReference type="SMART" id="SM00448">
    <property type="entry name" value="REC"/>
    <property type="match status" value="1"/>
</dbReference>
<dbReference type="PROSITE" id="PS50110">
    <property type="entry name" value="RESPONSE_REGULATORY"/>
    <property type="match status" value="1"/>
</dbReference>
<dbReference type="Pfam" id="PF00196">
    <property type="entry name" value="GerE"/>
    <property type="match status" value="1"/>
</dbReference>
<protein>
    <submittedName>
        <fullName evidence="6">DNA-binding response regulator</fullName>
    </submittedName>
</protein>
<dbReference type="InterPro" id="IPR016032">
    <property type="entry name" value="Sig_transdc_resp-reg_C-effctor"/>
</dbReference>
<dbReference type="AlphaFoldDB" id="A0A370XC72"/>
<dbReference type="PROSITE" id="PS50043">
    <property type="entry name" value="HTH_LUXR_2"/>
    <property type="match status" value="1"/>
</dbReference>
<feature type="domain" description="Response regulatory" evidence="5">
    <location>
        <begin position="4"/>
        <end position="123"/>
    </location>
</feature>
<dbReference type="SUPFAM" id="SSF52172">
    <property type="entry name" value="CheY-like"/>
    <property type="match status" value="1"/>
</dbReference>
<keyword evidence="1 3" id="KW-0597">Phosphoprotein</keyword>
<evidence type="ECO:0000256" key="1">
    <source>
        <dbReference type="ARBA" id="ARBA00022553"/>
    </source>
</evidence>
<dbReference type="PRINTS" id="PR00038">
    <property type="entry name" value="HTHLUXR"/>
</dbReference>
<reference evidence="6 7" key="1">
    <citation type="submission" date="2018-07" db="EMBL/GenBank/DDBJ databases">
        <title>Dyella monticola sp. nov. and Dyella psychrodurans sp. nov. isolated from monsoon evergreen broad-leaved forest soil of Dinghu Mountain, China.</title>
        <authorList>
            <person name="Gao Z."/>
            <person name="Qiu L."/>
        </authorList>
    </citation>
    <scope>NUCLEOTIDE SEQUENCE [LARGE SCALE GENOMIC DNA]</scope>
    <source>
        <strain evidence="6 7">4MSK11</strain>
    </source>
</reference>
<dbReference type="CDD" id="cd06170">
    <property type="entry name" value="LuxR_C_like"/>
    <property type="match status" value="1"/>
</dbReference>